<evidence type="ECO:0000256" key="1">
    <source>
        <dbReference type="ARBA" id="ARBA00006607"/>
    </source>
</evidence>
<dbReference type="OrthoDB" id="1733909at2759"/>
<evidence type="ECO:0000313" key="3">
    <source>
        <dbReference type="EMBL" id="KAF5335787.1"/>
    </source>
</evidence>
<dbReference type="Pfam" id="PF00118">
    <property type="entry name" value="Cpn60_TCP1"/>
    <property type="match status" value="1"/>
</dbReference>
<dbReference type="Proteomes" id="UP000541558">
    <property type="component" value="Unassembled WGS sequence"/>
</dbReference>
<dbReference type="Gene3D" id="1.10.560.10">
    <property type="entry name" value="GroEL-like equatorial domain"/>
    <property type="match status" value="1"/>
</dbReference>
<dbReference type="GO" id="GO:0042026">
    <property type="term" value="P:protein refolding"/>
    <property type="evidence" value="ECO:0007669"/>
    <property type="project" value="InterPro"/>
</dbReference>
<dbReference type="EMBL" id="JAACJK010000060">
    <property type="protein sequence ID" value="KAF5335787.1"/>
    <property type="molecule type" value="Genomic_DNA"/>
</dbReference>
<protein>
    <submittedName>
        <fullName evidence="3">Uncharacterized protein</fullName>
    </submittedName>
</protein>
<name>A0A8H5FGK2_9AGAR</name>
<comment type="caution">
    <text evidence="3">The sequence shown here is derived from an EMBL/GenBank/DDBJ whole genome shotgun (WGS) entry which is preliminary data.</text>
</comment>
<accession>A0A8H5FGK2</accession>
<dbReference type="GO" id="GO:0005524">
    <property type="term" value="F:ATP binding"/>
    <property type="evidence" value="ECO:0007669"/>
    <property type="project" value="InterPro"/>
</dbReference>
<keyword evidence="4" id="KW-1185">Reference proteome</keyword>
<dbReference type="InterPro" id="IPR027413">
    <property type="entry name" value="GROEL-like_equatorial_sf"/>
</dbReference>
<dbReference type="InterPro" id="IPR002423">
    <property type="entry name" value="Cpn60/GroEL/TCP-1"/>
</dbReference>
<comment type="similarity">
    <text evidence="1">Belongs to the chaperonin (HSP60) family.</text>
</comment>
<dbReference type="SUPFAM" id="SSF48592">
    <property type="entry name" value="GroEL equatorial domain-like"/>
    <property type="match status" value="1"/>
</dbReference>
<evidence type="ECO:0000256" key="2">
    <source>
        <dbReference type="ARBA" id="ARBA00023186"/>
    </source>
</evidence>
<proteinExistence type="inferred from homology"/>
<sequence length="312" mass="34860">MFSLLSGFISPYLVASRSFKTSSPRSLYDTPLRSILEEVNGAGRRLLISTSCAFIEAHDPYWWIFTDELEVNLEKAMADRLSSTGSVPIKKRRTARSAHSSPTRRAQITIARSSRNSLRSLAGVSPSSRSEVRVKSRLGRRRIGLMTHSTLRVRRWRRAFCLEEVWRFSKRVCSWLRRVRGMRVRLLRRTLRATTNFDQELGVAIIRRAITNPARTIYKNAGEETSVIVGRILSEYGVEGKFNWEYDAGKGEYVDMVERGVVDPLKVVRTALVGAAGVASLLTTSEASVVEAAEEEGAKGPAGMGGWEGFEG</sequence>
<organism evidence="3 4">
    <name type="scientific">Ephemerocybe angulata</name>
    <dbReference type="NCBI Taxonomy" id="980116"/>
    <lineage>
        <taxon>Eukaryota</taxon>
        <taxon>Fungi</taxon>
        <taxon>Dikarya</taxon>
        <taxon>Basidiomycota</taxon>
        <taxon>Agaricomycotina</taxon>
        <taxon>Agaricomycetes</taxon>
        <taxon>Agaricomycetidae</taxon>
        <taxon>Agaricales</taxon>
        <taxon>Agaricineae</taxon>
        <taxon>Psathyrellaceae</taxon>
        <taxon>Ephemerocybe</taxon>
    </lineage>
</organism>
<dbReference type="GO" id="GO:0140662">
    <property type="term" value="F:ATP-dependent protein folding chaperone"/>
    <property type="evidence" value="ECO:0007669"/>
    <property type="project" value="InterPro"/>
</dbReference>
<dbReference type="PANTHER" id="PTHR45633">
    <property type="entry name" value="60 KDA HEAT SHOCK PROTEIN, MITOCHONDRIAL"/>
    <property type="match status" value="1"/>
</dbReference>
<dbReference type="AlphaFoldDB" id="A0A8H5FGK2"/>
<gene>
    <name evidence="3" type="ORF">D9611_009584</name>
</gene>
<dbReference type="InterPro" id="IPR001844">
    <property type="entry name" value="Cpn60/GroEL"/>
</dbReference>
<reference evidence="3 4" key="1">
    <citation type="journal article" date="2020" name="ISME J.">
        <title>Uncovering the hidden diversity of litter-decomposition mechanisms in mushroom-forming fungi.</title>
        <authorList>
            <person name="Floudas D."/>
            <person name="Bentzer J."/>
            <person name="Ahren D."/>
            <person name="Johansson T."/>
            <person name="Persson P."/>
            <person name="Tunlid A."/>
        </authorList>
    </citation>
    <scope>NUCLEOTIDE SEQUENCE [LARGE SCALE GENOMIC DNA]</scope>
    <source>
        <strain evidence="3 4">CBS 175.51</strain>
    </source>
</reference>
<evidence type="ECO:0000313" key="4">
    <source>
        <dbReference type="Proteomes" id="UP000541558"/>
    </source>
</evidence>
<keyword evidence="2" id="KW-0143">Chaperone</keyword>